<feature type="transmembrane region" description="Helical" evidence="1">
    <location>
        <begin position="99"/>
        <end position="121"/>
    </location>
</feature>
<dbReference type="RefSeq" id="WP_114815426.1">
    <property type="nucleotide sequence ID" value="NZ_CP139965.1"/>
</dbReference>
<organism evidence="2 3">
    <name type="scientific">Paraburkholderia kururiensis</name>
    <dbReference type="NCBI Taxonomy" id="984307"/>
    <lineage>
        <taxon>Bacteria</taxon>
        <taxon>Pseudomonadati</taxon>
        <taxon>Pseudomonadota</taxon>
        <taxon>Betaproteobacteria</taxon>
        <taxon>Burkholderiales</taxon>
        <taxon>Burkholderiaceae</taxon>
        <taxon>Paraburkholderia</taxon>
    </lineage>
</organism>
<keyword evidence="1" id="KW-0812">Transmembrane</keyword>
<evidence type="ECO:0000256" key="1">
    <source>
        <dbReference type="SAM" id="Phobius"/>
    </source>
</evidence>
<dbReference type="EMBL" id="CP139965">
    <property type="protein sequence ID" value="WQD79516.1"/>
    <property type="molecule type" value="Genomic_DNA"/>
</dbReference>
<evidence type="ECO:0000313" key="3">
    <source>
        <dbReference type="Proteomes" id="UP001325479"/>
    </source>
</evidence>
<keyword evidence="1" id="KW-0472">Membrane</keyword>
<feature type="transmembrane region" description="Helical" evidence="1">
    <location>
        <begin position="56"/>
        <end position="78"/>
    </location>
</feature>
<sequence length="133" mass="14731">MTDLLAAASLLTAAVTVLYGLWYPEIARALEMPVPARAVDAGPRRHQVRMVLRARVVPLMVLSVCVALVFVPDALAIAREAVSLVLHERLAALHYDSRKTAVCLIVVFSMGLALHIVLLAWRTWWLLLRLEPS</sequence>
<evidence type="ECO:0000313" key="2">
    <source>
        <dbReference type="EMBL" id="WQD79516.1"/>
    </source>
</evidence>
<name>A0ABZ0WQK1_9BURK</name>
<gene>
    <name evidence="2" type="ORF">U0042_07445</name>
</gene>
<keyword evidence="3" id="KW-1185">Reference proteome</keyword>
<proteinExistence type="predicted"/>
<dbReference type="Proteomes" id="UP001325479">
    <property type="component" value="Chromosome"/>
</dbReference>
<keyword evidence="1" id="KW-1133">Transmembrane helix</keyword>
<reference evidence="2 3" key="1">
    <citation type="submission" date="2023-12" db="EMBL/GenBank/DDBJ databases">
        <title>Genome sequencing and assembly of bacterial species from a model synthetic community.</title>
        <authorList>
            <person name="Hogle S.L."/>
        </authorList>
    </citation>
    <scope>NUCLEOTIDE SEQUENCE [LARGE SCALE GENOMIC DNA]</scope>
    <source>
        <strain evidence="2 3">HAMBI 2494</strain>
    </source>
</reference>
<accession>A0ABZ0WQK1</accession>
<protein>
    <submittedName>
        <fullName evidence="2">Uncharacterized protein</fullName>
    </submittedName>
</protein>